<evidence type="ECO:0000313" key="2">
    <source>
        <dbReference type="Proteomes" id="UP000183832"/>
    </source>
</evidence>
<dbReference type="EMBL" id="CVRI01000065">
    <property type="protein sequence ID" value="CRL05742.1"/>
    <property type="molecule type" value="Genomic_DNA"/>
</dbReference>
<sequence>MLHVRDYILWVEEGKNTKYHLFTPQFPPSHRMMDLLEAKVHLPLNPDCFSQQQLFAYHLRAHHKLETYTSSGDFPRD</sequence>
<dbReference type="Proteomes" id="UP000183832">
    <property type="component" value="Unassembled WGS sequence"/>
</dbReference>
<accession>A0A1J1J2R8</accession>
<dbReference type="AlphaFoldDB" id="A0A1J1J2R8"/>
<gene>
    <name evidence="1" type="ORF">CLUMA_CG018771</name>
</gene>
<organism evidence="1 2">
    <name type="scientific">Clunio marinus</name>
    <dbReference type="NCBI Taxonomy" id="568069"/>
    <lineage>
        <taxon>Eukaryota</taxon>
        <taxon>Metazoa</taxon>
        <taxon>Ecdysozoa</taxon>
        <taxon>Arthropoda</taxon>
        <taxon>Hexapoda</taxon>
        <taxon>Insecta</taxon>
        <taxon>Pterygota</taxon>
        <taxon>Neoptera</taxon>
        <taxon>Endopterygota</taxon>
        <taxon>Diptera</taxon>
        <taxon>Nematocera</taxon>
        <taxon>Chironomoidea</taxon>
        <taxon>Chironomidae</taxon>
        <taxon>Clunio</taxon>
    </lineage>
</organism>
<reference evidence="1 2" key="1">
    <citation type="submission" date="2015-04" db="EMBL/GenBank/DDBJ databases">
        <authorList>
            <person name="Syromyatnikov M.Y."/>
            <person name="Popov V.N."/>
        </authorList>
    </citation>
    <scope>NUCLEOTIDE SEQUENCE [LARGE SCALE GENOMIC DNA]</scope>
</reference>
<name>A0A1J1J2R8_9DIPT</name>
<proteinExistence type="predicted"/>
<keyword evidence="2" id="KW-1185">Reference proteome</keyword>
<protein>
    <submittedName>
        <fullName evidence="1">CLUMA_CG018771, isoform A</fullName>
    </submittedName>
</protein>
<evidence type="ECO:0000313" key="1">
    <source>
        <dbReference type="EMBL" id="CRL05742.1"/>
    </source>
</evidence>